<dbReference type="PANTHER" id="PTHR43245:SF58">
    <property type="entry name" value="BLL5923 PROTEIN"/>
    <property type="match status" value="1"/>
</dbReference>
<dbReference type="EC" id="5.1.3.2" evidence="2"/>
<organism evidence="2 3">
    <name type="scientific">Nitrobacter winogradskyi (strain ATCC 25391 / DSM 10237 / CIP 104748 / NCIMB 11846 / Nb-255)</name>
    <dbReference type="NCBI Taxonomy" id="323098"/>
    <lineage>
        <taxon>Bacteria</taxon>
        <taxon>Pseudomonadati</taxon>
        <taxon>Pseudomonadota</taxon>
        <taxon>Alphaproteobacteria</taxon>
        <taxon>Hyphomicrobiales</taxon>
        <taxon>Nitrobacteraceae</taxon>
        <taxon>Nitrobacter</taxon>
    </lineage>
</organism>
<dbReference type="InterPro" id="IPR001509">
    <property type="entry name" value="Epimerase_deHydtase"/>
</dbReference>
<proteinExistence type="predicted"/>
<dbReference type="HOGENOM" id="CLU_007383_6_1_5"/>
<reference evidence="2 3" key="1">
    <citation type="journal article" date="2006" name="Appl. Environ. Microbiol.">
        <title>Genome sequence of the chemolithoautotrophic nitrite-oxidizing bacterium Nitrobacter winogradskyi Nb-255.</title>
        <authorList>
            <person name="Starkenburg S.R."/>
            <person name="Chain P.S."/>
            <person name="Sayavedra-Soto L.A."/>
            <person name="Hauser L."/>
            <person name="Land M.L."/>
            <person name="Larimer F.W."/>
            <person name="Malfatti S.A."/>
            <person name="Klotz M.G."/>
            <person name="Bottomley P.J."/>
            <person name="Arp D.J."/>
            <person name="Hickey W.J."/>
        </authorList>
    </citation>
    <scope>NUCLEOTIDE SEQUENCE [LARGE SCALE GENOMIC DNA]</scope>
    <source>
        <strain evidence="3">ATCC 25391 / DSM 10237 / CIP 104748 / NCIMB 11846 / Nb-255</strain>
    </source>
</reference>
<dbReference type="PANTHER" id="PTHR43245">
    <property type="entry name" value="BIFUNCTIONAL POLYMYXIN RESISTANCE PROTEIN ARNA"/>
    <property type="match status" value="1"/>
</dbReference>
<gene>
    <name evidence="2" type="ordered locus">Nwi_2387</name>
</gene>
<dbReference type="OrthoDB" id="9814124at2"/>
<dbReference type="InterPro" id="IPR050177">
    <property type="entry name" value="Lipid_A_modif_metabolic_enz"/>
</dbReference>
<dbReference type="KEGG" id="nwi:Nwi_2387"/>
<dbReference type="SUPFAM" id="SSF51735">
    <property type="entry name" value="NAD(P)-binding Rossmann-fold domains"/>
    <property type="match status" value="1"/>
</dbReference>
<evidence type="ECO:0000259" key="1">
    <source>
        <dbReference type="Pfam" id="PF01370"/>
    </source>
</evidence>
<dbReference type="RefSeq" id="WP_011315602.1">
    <property type="nucleotide sequence ID" value="NC_007406.1"/>
</dbReference>
<evidence type="ECO:0000313" key="2">
    <source>
        <dbReference type="EMBL" id="ABA05641.1"/>
    </source>
</evidence>
<name>Q3SQ00_NITWN</name>
<evidence type="ECO:0000313" key="3">
    <source>
        <dbReference type="Proteomes" id="UP000002531"/>
    </source>
</evidence>
<dbReference type="Gene3D" id="3.40.50.720">
    <property type="entry name" value="NAD(P)-binding Rossmann-like Domain"/>
    <property type="match status" value="1"/>
</dbReference>
<keyword evidence="2" id="KW-0413">Isomerase</keyword>
<protein>
    <submittedName>
        <fullName evidence="2">NAD-dependent epimerase/dehydratase</fullName>
        <ecNumber evidence="2">5.1.3.2</ecNumber>
    </submittedName>
</protein>
<dbReference type="AlphaFoldDB" id="Q3SQ00"/>
<dbReference type="STRING" id="323098.Nwi_2387"/>
<dbReference type="InterPro" id="IPR036291">
    <property type="entry name" value="NAD(P)-bd_dom_sf"/>
</dbReference>
<dbReference type="Proteomes" id="UP000002531">
    <property type="component" value="Chromosome"/>
</dbReference>
<feature type="domain" description="NAD-dependent epimerase/dehydratase" evidence="1">
    <location>
        <begin position="9"/>
        <end position="229"/>
    </location>
</feature>
<keyword evidence="3" id="KW-1185">Reference proteome</keyword>
<dbReference type="eggNOG" id="COG0451">
    <property type="taxonomic scope" value="Bacteria"/>
</dbReference>
<sequence>MITPPHRTALLTGITGFLGPYVAAALRADGWSVRAALRRPIGDLPACDGSVLVGDLGGATDWTDALVGIDAVVHLAGRAHRPPAVQLAEQDLYFETNTAGTIHLAQAAAAAGVRNFVFISSIAVNGVSTDGRAPFRESDAPAPQSIYGRTKAAAEDGLGEVAVKTGMAVTAIRPPMIYGANAKGSFRILSRAVTAHVPLPFGMIRNRRAFVAAENVASFISFRLERPGHGMETYIVSDEEQISTAEFSRRIGRALGRNVLLLPVPEKALGFVLRVAGATHLIESILHSLVVDTGKIDRSGWRPAVSLDQGLLLALGKTPPK</sequence>
<dbReference type="EMBL" id="CP000115">
    <property type="protein sequence ID" value="ABA05641.1"/>
    <property type="molecule type" value="Genomic_DNA"/>
</dbReference>
<dbReference type="GO" id="GO:0003978">
    <property type="term" value="F:UDP-glucose 4-epimerase activity"/>
    <property type="evidence" value="ECO:0007669"/>
    <property type="project" value="UniProtKB-EC"/>
</dbReference>
<dbReference type="Pfam" id="PF01370">
    <property type="entry name" value="Epimerase"/>
    <property type="match status" value="1"/>
</dbReference>
<accession>Q3SQ00</accession>